<accession>A0A8S3W9C8</accession>
<comment type="caution">
    <text evidence="1">The sequence shown here is derived from an EMBL/GenBank/DDBJ whole genome shotgun (WGS) entry which is preliminary data.</text>
</comment>
<proteinExistence type="predicted"/>
<dbReference type="EMBL" id="CAJQZP010000220">
    <property type="protein sequence ID" value="CAG4948407.1"/>
    <property type="molecule type" value="Genomic_DNA"/>
</dbReference>
<dbReference type="Proteomes" id="UP000691718">
    <property type="component" value="Unassembled WGS sequence"/>
</dbReference>
<gene>
    <name evidence="1" type="ORF">PAPOLLO_LOCUS3769</name>
</gene>
<sequence>MASTSTAMEVEEVPKTFERERDTEIEKLLKILDIIINELGPINEKSICDYFKNKVIDIDTSDELAGVSITVFTCLRKEENDPTGHTRYKGYVTKVMETQVAILTIVEKVKKVNIKLDFKVATPIVESMTI</sequence>
<dbReference type="OrthoDB" id="7486222at2759"/>
<reference evidence="1" key="1">
    <citation type="submission" date="2021-04" db="EMBL/GenBank/DDBJ databases">
        <authorList>
            <person name="Tunstrom K."/>
        </authorList>
    </citation>
    <scope>NUCLEOTIDE SEQUENCE</scope>
</reference>
<organism evidence="1 2">
    <name type="scientific">Parnassius apollo</name>
    <name type="common">Apollo butterfly</name>
    <name type="synonym">Papilio apollo</name>
    <dbReference type="NCBI Taxonomy" id="110799"/>
    <lineage>
        <taxon>Eukaryota</taxon>
        <taxon>Metazoa</taxon>
        <taxon>Ecdysozoa</taxon>
        <taxon>Arthropoda</taxon>
        <taxon>Hexapoda</taxon>
        <taxon>Insecta</taxon>
        <taxon>Pterygota</taxon>
        <taxon>Neoptera</taxon>
        <taxon>Endopterygota</taxon>
        <taxon>Lepidoptera</taxon>
        <taxon>Glossata</taxon>
        <taxon>Ditrysia</taxon>
        <taxon>Papilionoidea</taxon>
        <taxon>Papilionidae</taxon>
        <taxon>Parnassiinae</taxon>
        <taxon>Parnassini</taxon>
        <taxon>Parnassius</taxon>
        <taxon>Parnassius</taxon>
    </lineage>
</organism>
<evidence type="ECO:0000313" key="1">
    <source>
        <dbReference type="EMBL" id="CAG4948407.1"/>
    </source>
</evidence>
<dbReference type="AlphaFoldDB" id="A0A8S3W9C8"/>
<name>A0A8S3W9C8_PARAO</name>
<protein>
    <submittedName>
        <fullName evidence="1">(apollo) hypothetical protein</fullName>
    </submittedName>
</protein>
<keyword evidence="2" id="KW-1185">Reference proteome</keyword>
<evidence type="ECO:0000313" key="2">
    <source>
        <dbReference type="Proteomes" id="UP000691718"/>
    </source>
</evidence>